<evidence type="ECO:0000313" key="3">
    <source>
        <dbReference type="Proteomes" id="UP000661918"/>
    </source>
</evidence>
<dbReference type="Proteomes" id="UP000661918">
    <property type="component" value="Unassembled WGS sequence"/>
</dbReference>
<dbReference type="RefSeq" id="WP_188903894.1">
    <property type="nucleotide sequence ID" value="NZ_BMOM01000014.1"/>
</dbReference>
<dbReference type="EMBL" id="BMOM01000014">
    <property type="protein sequence ID" value="GGM11000.1"/>
    <property type="molecule type" value="Genomic_DNA"/>
</dbReference>
<evidence type="ECO:0000259" key="1">
    <source>
        <dbReference type="Pfam" id="PF12867"/>
    </source>
</evidence>
<evidence type="ECO:0000313" key="2">
    <source>
        <dbReference type="EMBL" id="GGM11000.1"/>
    </source>
</evidence>
<dbReference type="Gene3D" id="1.20.120.450">
    <property type="entry name" value="dinb family like domain"/>
    <property type="match status" value="1"/>
</dbReference>
<proteinExistence type="predicted"/>
<gene>
    <name evidence="2" type="ORF">GCM10010841_19360</name>
</gene>
<feature type="domain" description="DinB-like" evidence="1">
    <location>
        <begin position="15"/>
        <end position="150"/>
    </location>
</feature>
<accession>A0ABQ2GTE6</accession>
<sequence>MTSIQEFLADNYRTELTAFRAVLDTISEETFGTDRLGHSPAWHALHIADWLRLTVLGDRAANYHYLGWEDKDWAQAMGTEAAPMTEAGGKAAVLARLEAVGEQAVVYLRGASDTDMQGMTFSPSAPTGERPRLAAVGLHLRHVAYHRGQVVLGQKA</sequence>
<dbReference type="SUPFAM" id="SSF109854">
    <property type="entry name" value="DinB/YfiT-like putative metalloenzymes"/>
    <property type="match status" value="1"/>
</dbReference>
<dbReference type="InterPro" id="IPR034660">
    <property type="entry name" value="DinB/YfiT-like"/>
</dbReference>
<keyword evidence="3" id="KW-1185">Reference proteome</keyword>
<protein>
    <recommendedName>
        <fullName evidence="1">DinB-like domain-containing protein</fullName>
    </recommendedName>
</protein>
<organism evidence="2 3">
    <name type="scientific">Deinococcus aerophilus</name>
    <dbReference type="NCBI Taxonomy" id="522488"/>
    <lineage>
        <taxon>Bacteria</taxon>
        <taxon>Thermotogati</taxon>
        <taxon>Deinococcota</taxon>
        <taxon>Deinococci</taxon>
        <taxon>Deinococcales</taxon>
        <taxon>Deinococcaceae</taxon>
        <taxon>Deinococcus</taxon>
    </lineage>
</organism>
<name>A0ABQ2GTE6_9DEIO</name>
<reference evidence="3" key="1">
    <citation type="journal article" date="2019" name="Int. J. Syst. Evol. Microbiol.">
        <title>The Global Catalogue of Microorganisms (GCM) 10K type strain sequencing project: providing services to taxonomists for standard genome sequencing and annotation.</title>
        <authorList>
            <consortium name="The Broad Institute Genomics Platform"/>
            <consortium name="The Broad Institute Genome Sequencing Center for Infectious Disease"/>
            <person name="Wu L."/>
            <person name="Ma J."/>
        </authorList>
    </citation>
    <scope>NUCLEOTIDE SEQUENCE [LARGE SCALE GENOMIC DNA]</scope>
    <source>
        <strain evidence="3">JCM 15443</strain>
    </source>
</reference>
<comment type="caution">
    <text evidence="2">The sequence shown here is derived from an EMBL/GenBank/DDBJ whole genome shotgun (WGS) entry which is preliminary data.</text>
</comment>
<dbReference type="Pfam" id="PF12867">
    <property type="entry name" value="DinB_2"/>
    <property type="match status" value="1"/>
</dbReference>
<dbReference type="InterPro" id="IPR024775">
    <property type="entry name" value="DinB-like"/>
</dbReference>